<evidence type="ECO:0008006" key="4">
    <source>
        <dbReference type="Google" id="ProtNLM"/>
    </source>
</evidence>
<organism evidence="2 3">
    <name type="scientific">Tetradesmus obliquus</name>
    <name type="common">Green alga</name>
    <name type="synonym">Acutodesmus obliquus</name>
    <dbReference type="NCBI Taxonomy" id="3088"/>
    <lineage>
        <taxon>Eukaryota</taxon>
        <taxon>Viridiplantae</taxon>
        <taxon>Chlorophyta</taxon>
        <taxon>core chlorophytes</taxon>
        <taxon>Chlorophyceae</taxon>
        <taxon>CS clade</taxon>
        <taxon>Sphaeropleales</taxon>
        <taxon>Scenedesmaceae</taxon>
        <taxon>Tetradesmus</taxon>
    </lineage>
</organism>
<feature type="signal peptide" evidence="1">
    <location>
        <begin position="1"/>
        <end position="32"/>
    </location>
</feature>
<dbReference type="Proteomes" id="UP001244341">
    <property type="component" value="Chromosome 17b"/>
</dbReference>
<evidence type="ECO:0000313" key="3">
    <source>
        <dbReference type="Proteomes" id="UP001244341"/>
    </source>
</evidence>
<evidence type="ECO:0000313" key="2">
    <source>
        <dbReference type="EMBL" id="WIA24036.1"/>
    </source>
</evidence>
<gene>
    <name evidence="2" type="ORF">OEZ85_013654</name>
</gene>
<reference evidence="2 3" key="1">
    <citation type="submission" date="2023-05" db="EMBL/GenBank/DDBJ databases">
        <title>A 100% complete, gapless, phased diploid assembly of the Scenedesmus obliquus UTEX 3031 genome.</title>
        <authorList>
            <person name="Biondi T.C."/>
            <person name="Hanschen E.R."/>
            <person name="Kwon T."/>
            <person name="Eng W."/>
            <person name="Kruse C.P.S."/>
            <person name="Koehler S.I."/>
            <person name="Kunde Y."/>
            <person name="Gleasner C.D."/>
            <person name="You Mak K.T."/>
            <person name="Polle J."/>
            <person name="Hovde B.T."/>
            <person name="Starkenburg S.R."/>
        </authorList>
    </citation>
    <scope>NUCLEOTIDE SEQUENCE [LARGE SCALE GENOMIC DNA]</scope>
    <source>
        <strain evidence="2 3">DOE0152z</strain>
    </source>
</reference>
<dbReference type="EMBL" id="CP126224">
    <property type="protein sequence ID" value="WIA24036.1"/>
    <property type="molecule type" value="Genomic_DNA"/>
</dbReference>
<proteinExistence type="predicted"/>
<accession>A0ABY8UUH2</accession>
<name>A0ABY8UUH2_TETOB</name>
<dbReference type="PROSITE" id="PS51257">
    <property type="entry name" value="PROKAR_LIPOPROTEIN"/>
    <property type="match status" value="1"/>
</dbReference>
<feature type="chain" id="PRO_5045701802" description="Secreted protein" evidence="1">
    <location>
        <begin position="33"/>
        <end position="87"/>
    </location>
</feature>
<keyword evidence="1" id="KW-0732">Signal</keyword>
<evidence type="ECO:0000256" key="1">
    <source>
        <dbReference type="SAM" id="SignalP"/>
    </source>
</evidence>
<keyword evidence="3" id="KW-1185">Reference proteome</keyword>
<sequence length="87" mass="8794">MTYIRQNKASSLCLPAVFLLAALLCIFSSCAGATSHSSITGVFGTRHLLVTCGSGQRLSGTTCIDCGVGQVGNTAGTAFAQPVALAK</sequence>
<protein>
    <recommendedName>
        <fullName evidence="4">Secreted protein</fullName>
    </recommendedName>
</protein>